<keyword evidence="4" id="KW-0010">Activator</keyword>
<dbReference type="PANTHER" id="PTHR30293">
    <property type="entry name" value="TRANSCRIPTIONAL REGULATORY PROTEIN NAC-RELATED"/>
    <property type="match status" value="1"/>
</dbReference>
<evidence type="ECO:0000256" key="4">
    <source>
        <dbReference type="ARBA" id="ARBA00023159"/>
    </source>
</evidence>
<dbReference type="InterPro" id="IPR036388">
    <property type="entry name" value="WH-like_DNA-bd_sf"/>
</dbReference>
<comment type="similarity">
    <text evidence="1">Belongs to the LysR transcriptional regulatory family.</text>
</comment>
<dbReference type="GO" id="GO:0003677">
    <property type="term" value="F:DNA binding"/>
    <property type="evidence" value="ECO:0007669"/>
    <property type="project" value="UniProtKB-KW"/>
</dbReference>
<dbReference type="EMBL" id="QBKP01000005">
    <property type="protein sequence ID" value="PTX50586.1"/>
    <property type="molecule type" value="Genomic_DNA"/>
</dbReference>
<evidence type="ECO:0000313" key="7">
    <source>
        <dbReference type="EMBL" id="PTX50586.1"/>
    </source>
</evidence>
<dbReference type="Gene3D" id="3.40.190.290">
    <property type="match status" value="1"/>
</dbReference>
<evidence type="ECO:0000256" key="5">
    <source>
        <dbReference type="ARBA" id="ARBA00023163"/>
    </source>
</evidence>
<dbReference type="Gene3D" id="1.10.10.10">
    <property type="entry name" value="Winged helix-like DNA-binding domain superfamily/Winged helix DNA-binding domain"/>
    <property type="match status" value="1"/>
</dbReference>
<dbReference type="PROSITE" id="PS50931">
    <property type="entry name" value="HTH_LYSR"/>
    <property type="match status" value="1"/>
</dbReference>
<dbReference type="GO" id="GO:2000142">
    <property type="term" value="P:regulation of DNA-templated transcription initiation"/>
    <property type="evidence" value="ECO:0007669"/>
    <property type="project" value="TreeGrafter"/>
</dbReference>
<evidence type="ECO:0000256" key="3">
    <source>
        <dbReference type="ARBA" id="ARBA00023125"/>
    </source>
</evidence>
<dbReference type="AlphaFoldDB" id="A0A2T6B3E0"/>
<feature type="domain" description="HTH lysR-type" evidence="6">
    <location>
        <begin position="1"/>
        <end position="57"/>
    </location>
</feature>
<dbReference type="RefSeq" id="WP_108128791.1">
    <property type="nucleotide sequence ID" value="NZ_QBKP01000005.1"/>
</dbReference>
<dbReference type="InterPro" id="IPR005119">
    <property type="entry name" value="LysR_subst-bd"/>
</dbReference>
<dbReference type="SUPFAM" id="SSF46785">
    <property type="entry name" value="Winged helix' DNA-binding domain"/>
    <property type="match status" value="1"/>
</dbReference>
<keyword evidence="8" id="KW-1185">Reference proteome</keyword>
<evidence type="ECO:0000256" key="2">
    <source>
        <dbReference type="ARBA" id="ARBA00023015"/>
    </source>
</evidence>
<gene>
    <name evidence="7" type="ORF">C8N34_105231</name>
</gene>
<evidence type="ECO:0000313" key="8">
    <source>
        <dbReference type="Proteomes" id="UP000244224"/>
    </source>
</evidence>
<dbReference type="Pfam" id="PF03466">
    <property type="entry name" value="LysR_substrate"/>
    <property type="match status" value="1"/>
</dbReference>
<dbReference type="InterPro" id="IPR036390">
    <property type="entry name" value="WH_DNA-bd_sf"/>
</dbReference>
<keyword evidence="2" id="KW-0805">Transcription regulation</keyword>
<evidence type="ECO:0000256" key="1">
    <source>
        <dbReference type="ARBA" id="ARBA00009437"/>
    </source>
</evidence>
<accession>A0A2T6B3E0</accession>
<protein>
    <submittedName>
        <fullName evidence="7">LysR family transcriptional regulator</fullName>
    </submittedName>
</protein>
<dbReference type="OrthoDB" id="8479357at2"/>
<proteinExistence type="inferred from homology"/>
<dbReference type="Pfam" id="PF00126">
    <property type="entry name" value="HTH_1"/>
    <property type="match status" value="1"/>
</dbReference>
<sequence>MLDLLRYFIGIVDAGSMTRAADLLGVAQPSLSAHIARMEENLEVALFERLPRGIRPTEAGMILYDRAQTILASVDQALADVRSLSRSVSGKVHLGLTGTINGALAVPLITAARLRFPALQIVISEAMSGFLQDWAAAGKIDLGIIYGERELAGLSCAPLFIEELVALTLPGDAAQSFAELAARLPFILPGPAHGLRQTIDDGLKRLGIAVEVGFEVASYQNIVDFTTAGFGASILPRHAVARDLAEGRLRALSLGTPPMTRVASIVAPTTRARSGPAVALESLLREVVADLIAAGRWQGAHPH</sequence>
<dbReference type="Proteomes" id="UP000244224">
    <property type="component" value="Unassembled WGS sequence"/>
</dbReference>
<dbReference type="PANTHER" id="PTHR30293:SF0">
    <property type="entry name" value="NITROGEN ASSIMILATION REGULATORY PROTEIN NAC"/>
    <property type="match status" value="1"/>
</dbReference>
<name>A0A2T6B3E0_9RHOB</name>
<evidence type="ECO:0000259" key="6">
    <source>
        <dbReference type="PROSITE" id="PS50931"/>
    </source>
</evidence>
<organism evidence="7 8">
    <name type="scientific">Gemmobacter caeni</name>
    <dbReference type="NCBI Taxonomy" id="589035"/>
    <lineage>
        <taxon>Bacteria</taxon>
        <taxon>Pseudomonadati</taxon>
        <taxon>Pseudomonadota</taxon>
        <taxon>Alphaproteobacteria</taxon>
        <taxon>Rhodobacterales</taxon>
        <taxon>Paracoccaceae</taxon>
        <taxon>Gemmobacter</taxon>
    </lineage>
</organism>
<dbReference type="PRINTS" id="PR00039">
    <property type="entry name" value="HTHLYSR"/>
</dbReference>
<dbReference type="InterPro" id="IPR000847">
    <property type="entry name" value="LysR_HTH_N"/>
</dbReference>
<comment type="caution">
    <text evidence="7">The sequence shown here is derived from an EMBL/GenBank/DDBJ whole genome shotgun (WGS) entry which is preliminary data.</text>
</comment>
<dbReference type="FunFam" id="1.10.10.10:FF:000001">
    <property type="entry name" value="LysR family transcriptional regulator"/>
    <property type="match status" value="1"/>
</dbReference>
<dbReference type="GO" id="GO:0003700">
    <property type="term" value="F:DNA-binding transcription factor activity"/>
    <property type="evidence" value="ECO:0007669"/>
    <property type="project" value="InterPro"/>
</dbReference>
<keyword evidence="3" id="KW-0238">DNA-binding</keyword>
<keyword evidence="5" id="KW-0804">Transcription</keyword>
<reference evidence="7 8" key="1">
    <citation type="submission" date="2018-04" db="EMBL/GenBank/DDBJ databases">
        <title>Genomic Encyclopedia of Archaeal and Bacterial Type Strains, Phase II (KMG-II): from individual species to whole genera.</title>
        <authorList>
            <person name="Goeker M."/>
        </authorList>
    </citation>
    <scope>NUCLEOTIDE SEQUENCE [LARGE SCALE GENOMIC DNA]</scope>
    <source>
        <strain evidence="7 8">DSM 21823</strain>
    </source>
</reference>
<dbReference type="SUPFAM" id="SSF53850">
    <property type="entry name" value="Periplasmic binding protein-like II"/>
    <property type="match status" value="1"/>
</dbReference>